<dbReference type="InterPro" id="IPR011989">
    <property type="entry name" value="ARM-like"/>
</dbReference>
<dbReference type="Ensembl" id="ENSRBIT00000061503.1">
    <property type="protein sequence ID" value="ENSRBIP00000037490.1"/>
    <property type="gene ID" value="ENSRBIG00000042295.1"/>
</dbReference>
<dbReference type="PANTHER" id="PTHR11134">
    <property type="entry name" value="ADAPTOR COMPLEX SUBUNIT BETA FAMILY MEMBER"/>
    <property type="match status" value="1"/>
</dbReference>
<dbReference type="AlphaFoldDB" id="A0A2K6MNX7"/>
<dbReference type="Proteomes" id="UP000233180">
    <property type="component" value="Unassembled WGS sequence"/>
</dbReference>
<protein>
    <submittedName>
        <fullName evidence="8">Adaptor related protein complex 3 subunit beta 2</fullName>
    </submittedName>
</protein>
<dbReference type="Pfam" id="PF01602">
    <property type="entry name" value="Adaptin_N"/>
    <property type="match status" value="1"/>
</dbReference>
<dbReference type="GO" id="GO:0016192">
    <property type="term" value="P:vesicle-mediated transport"/>
    <property type="evidence" value="ECO:0007669"/>
    <property type="project" value="InterPro"/>
</dbReference>
<dbReference type="GeneTree" id="ENSGT00940000156817"/>
<keyword evidence="5" id="KW-0472">Membrane</keyword>
<reference evidence="8" key="3">
    <citation type="submission" date="2025-09" db="UniProtKB">
        <authorList>
            <consortium name="Ensembl"/>
        </authorList>
    </citation>
    <scope>IDENTIFICATION</scope>
</reference>
<comment type="subcellular location">
    <subcellularLocation>
        <location evidence="1">Endomembrane system</location>
        <topology evidence="1">Peripheral membrane protein</topology>
    </subcellularLocation>
</comment>
<keyword evidence="3" id="KW-0813">Transport</keyword>
<evidence type="ECO:0000256" key="1">
    <source>
        <dbReference type="ARBA" id="ARBA00004184"/>
    </source>
</evidence>
<sequence>MSAAPAYSEDKGGSAGPGEPEYGHDPASGGIFSSDYKRHDDLKEMLDTNKDSLKLEAMKRIVAMIARGKNASDLFPAVVKNVACKNIEVKKLVYVYLVRYAEEQQDLALLSISTFQRGLKEPVVMAASSMNHLSPWRVGSLWQWRTPQPSLCKGVNCGPQPGRIQPLAVAGIPHTILTVSFVLPKASS</sequence>
<dbReference type="GO" id="GO:0012505">
    <property type="term" value="C:endomembrane system"/>
    <property type="evidence" value="ECO:0007669"/>
    <property type="project" value="UniProtKB-SubCell"/>
</dbReference>
<reference evidence="8" key="2">
    <citation type="submission" date="2025-08" db="UniProtKB">
        <authorList>
            <consortium name="Ensembl"/>
        </authorList>
    </citation>
    <scope>IDENTIFICATION</scope>
</reference>
<dbReference type="GO" id="GO:0006886">
    <property type="term" value="P:intracellular protein transport"/>
    <property type="evidence" value="ECO:0007669"/>
    <property type="project" value="InterPro"/>
</dbReference>
<dbReference type="InterPro" id="IPR026739">
    <property type="entry name" value="AP_beta"/>
</dbReference>
<name>A0A2K6MNX7_RHIBE</name>
<evidence type="ECO:0000256" key="3">
    <source>
        <dbReference type="ARBA" id="ARBA00022448"/>
    </source>
</evidence>
<reference evidence="8 9" key="1">
    <citation type="submission" date="2016-06" db="EMBL/GenBank/DDBJ databases">
        <title>Genome of Rhinopithecus bieti.</title>
        <authorList>
            <person name="Wu"/>
            <person name="C.-I. and Zhang"/>
            <person name="Y."/>
        </authorList>
    </citation>
    <scope>NUCLEOTIDE SEQUENCE</scope>
</reference>
<evidence type="ECO:0000256" key="4">
    <source>
        <dbReference type="ARBA" id="ARBA00022927"/>
    </source>
</evidence>
<keyword evidence="9" id="KW-1185">Reference proteome</keyword>
<evidence type="ECO:0000259" key="7">
    <source>
        <dbReference type="Pfam" id="PF01602"/>
    </source>
</evidence>
<evidence type="ECO:0000256" key="6">
    <source>
        <dbReference type="SAM" id="MobiDB-lite"/>
    </source>
</evidence>
<dbReference type="InterPro" id="IPR016024">
    <property type="entry name" value="ARM-type_fold"/>
</dbReference>
<gene>
    <name evidence="8" type="primary">AP3B2</name>
</gene>
<proteinExistence type="inferred from homology"/>
<keyword evidence="4" id="KW-0653">Protein transport</keyword>
<organism evidence="8 9">
    <name type="scientific">Rhinopithecus bieti</name>
    <name type="common">Black snub-nosed monkey</name>
    <name type="synonym">Pygathrix bieti</name>
    <dbReference type="NCBI Taxonomy" id="61621"/>
    <lineage>
        <taxon>Eukaryota</taxon>
        <taxon>Metazoa</taxon>
        <taxon>Chordata</taxon>
        <taxon>Craniata</taxon>
        <taxon>Vertebrata</taxon>
        <taxon>Euteleostomi</taxon>
        <taxon>Mammalia</taxon>
        <taxon>Eutheria</taxon>
        <taxon>Euarchontoglires</taxon>
        <taxon>Primates</taxon>
        <taxon>Haplorrhini</taxon>
        <taxon>Catarrhini</taxon>
        <taxon>Cercopithecidae</taxon>
        <taxon>Colobinae</taxon>
        <taxon>Rhinopithecus</taxon>
    </lineage>
</organism>
<dbReference type="GO" id="GO:0030117">
    <property type="term" value="C:membrane coat"/>
    <property type="evidence" value="ECO:0007669"/>
    <property type="project" value="InterPro"/>
</dbReference>
<feature type="region of interest" description="Disordered" evidence="6">
    <location>
        <begin position="1"/>
        <end position="30"/>
    </location>
</feature>
<feature type="domain" description="Clathrin/coatomer adaptor adaptin-like N-terminal" evidence="7">
    <location>
        <begin position="37"/>
        <end position="122"/>
    </location>
</feature>
<comment type="similarity">
    <text evidence="2">Belongs to the adaptor complexes large subunit family.</text>
</comment>
<evidence type="ECO:0000313" key="8">
    <source>
        <dbReference type="Ensembl" id="ENSRBIP00000037490.1"/>
    </source>
</evidence>
<accession>A0A2K6MNX7</accession>
<dbReference type="SUPFAM" id="SSF48371">
    <property type="entry name" value="ARM repeat"/>
    <property type="match status" value="1"/>
</dbReference>
<dbReference type="InterPro" id="IPR002553">
    <property type="entry name" value="Clathrin/coatomer_adapt-like_N"/>
</dbReference>
<evidence type="ECO:0000313" key="9">
    <source>
        <dbReference type="Proteomes" id="UP000233180"/>
    </source>
</evidence>
<evidence type="ECO:0000256" key="5">
    <source>
        <dbReference type="ARBA" id="ARBA00023136"/>
    </source>
</evidence>
<evidence type="ECO:0000256" key="2">
    <source>
        <dbReference type="ARBA" id="ARBA00006613"/>
    </source>
</evidence>
<dbReference type="Gene3D" id="1.25.10.10">
    <property type="entry name" value="Leucine-rich Repeat Variant"/>
    <property type="match status" value="1"/>
</dbReference>